<name>A0A3S5CNZ5_9PLAT</name>
<organism evidence="1 2">
    <name type="scientific">Protopolystoma xenopodis</name>
    <dbReference type="NCBI Taxonomy" id="117903"/>
    <lineage>
        <taxon>Eukaryota</taxon>
        <taxon>Metazoa</taxon>
        <taxon>Spiralia</taxon>
        <taxon>Lophotrochozoa</taxon>
        <taxon>Platyhelminthes</taxon>
        <taxon>Monogenea</taxon>
        <taxon>Polyopisthocotylea</taxon>
        <taxon>Polystomatidea</taxon>
        <taxon>Polystomatidae</taxon>
        <taxon>Protopolystoma</taxon>
    </lineage>
</organism>
<sequence length="151" mass="17439">MGTTRLLWVCSWASSLPPHYLRHHMKRLWPKPTGVRRLTPTFHLMPYCLSSPSHNSLHFSPNHSVGRPGSGVFEDTCWDYASLYLACGPGLPFLLLHRPRYVSIRRFCPTYGDTISSCRSPYLHPRLLLQKWLGEIIIFSRPHLVQPSFAR</sequence>
<evidence type="ECO:0000313" key="1">
    <source>
        <dbReference type="EMBL" id="VEL24556.1"/>
    </source>
</evidence>
<dbReference type="Proteomes" id="UP000784294">
    <property type="component" value="Unassembled WGS sequence"/>
</dbReference>
<protein>
    <submittedName>
        <fullName evidence="1">Uncharacterized protein</fullName>
    </submittedName>
</protein>
<accession>A0A3S5CNZ5</accession>
<gene>
    <name evidence="1" type="ORF">PXEA_LOCUS17996</name>
</gene>
<keyword evidence="2" id="KW-1185">Reference proteome</keyword>
<comment type="caution">
    <text evidence="1">The sequence shown here is derived from an EMBL/GenBank/DDBJ whole genome shotgun (WGS) entry which is preliminary data.</text>
</comment>
<proteinExistence type="predicted"/>
<dbReference type="EMBL" id="CAAALY010068387">
    <property type="protein sequence ID" value="VEL24556.1"/>
    <property type="molecule type" value="Genomic_DNA"/>
</dbReference>
<dbReference type="AlphaFoldDB" id="A0A3S5CNZ5"/>
<reference evidence="1" key="1">
    <citation type="submission" date="2018-11" db="EMBL/GenBank/DDBJ databases">
        <authorList>
            <consortium name="Pathogen Informatics"/>
        </authorList>
    </citation>
    <scope>NUCLEOTIDE SEQUENCE</scope>
</reference>
<evidence type="ECO:0000313" key="2">
    <source>
        <dbReference type="Proteomes" id="UP000784294"/>
    </source>
</evidence>